<comment type="caution">
    <text evidence="1">The sequence shown here is derived from an EMBL/GenBank/DDBJ whole genome shotgun (WGS) entry which is preliminary data.</text>
</comment>
<sequence length="83" mass="9084">MMDTIVKLIKNTSAGVDPSTADSSHRMSALITSEASVRCVQSRHAHTRALRLETGYYDNSPVTVLLLKPITGKKEISPVFLEV</sequence>
<organism evidence="1 2">
    <name type="scientific">Spodoptera exigua</name>
    <name type="common">Beet armyworm</name>
    <name type="synonym">Noctua fulgens</name>
    <dbReference type="NCBI Taxonomy" id="7107"/>
    <lineage>
        <taxon>Eukaryota</taxon>
        <taxon>Metazoa</taxon>
        <taxon>Ecdysozoa</taxon>
        <taxon>Arthropoda</taxon>
        <taxon>Hexapoda</taxon>
        <taxon>Insecta</taxon>
        <taxon>Pterygota</taxon>
        <taxon>Neoptera</taxon>
        <taxon>Endopterygota</taxon>
        <taxon>Lepidoptera</taxon>
        <taxon>Glossata</taxon>
        <taxon>Ditrysia</taxon>
        <taxon>Noctuoidea</taxon>
        <taxon>Noctuidae</taxon>
        <taxon>Amphipyrinae</taxon>
        <taxon>Spodoptera</taxon>
    </lineage>
</organism>
<evidence type="ECO:0000313" key="1">
    <source>
        <dbReference type="EMBL" id="KAH9641241.1"/>
    </source>
</evidence>
<accession>A0A922MRK4</accession>
<dbReference type="Proteomes" id="UP000814243">
    <property type="component" value="Unassembled WGS sequence"/>
</dbReference>
<proteinExistence type="predicted"/>
<protein>
    <submittedName>
        <fullName evidence="1">Uncharacterized protein</fullName>
    </submittedName>
</protein>
<reference evidence="1" key="1">
    <citation type="journal article" date="2021" name="G3 (Bethesda)">
        <title>Genome and transcriptome analysis of the beet armyworm Spodoptera exigua reveals targets for pest control. .</title>
        <authorList>
            <person name="Simon S."/>
            <person name="Breeschoten T."/>
            <person name="Jansen H.J."/>
            <person name="Dirks R.P."/>
            <person name="Schranz M.E."/>
            <person name="Ros V.I.D."/>
        </authorList>
    </citation>
    <scope>NUCLEOTIDE SEQUENCE</scope>
    <source>
        <strain evidence="1">TB_SE_WUR_2020</strain>
    </source>
</reference>
<evidence type="ECO:0000313" key="2">
    <source>
        <dbReference type="Proteomes" id="UP000814243"/>
    </source>
</evidence>
<dbReference type="AlphaFoldDB" id="A0A922MRK4"/>
<gene>
    <name evidence="1" type="ORF">HF086_008517</name>
</gene>
<name>A0A922MRK4_SPOEX</name>
<dbReference type="EMBL" id="JACEFF010000247">
    <property type="protein sequence ID" value="KAH9641241.1"/>
    <property type="molecule type" value="Genomic_DNA"/>
</dbReference>